<keyword evidence="3" id="KW-0460">Magnesium</keyword>
<sequence>MTTDALALARSRAGASRPLRTRISGTYDPAALAVRLARSGLFDQYVVYEQAGRWWFAGGALASVAVDASAVRTTWDGARRVAPRTEEHPVRELGRALRETCPPGWHAYGWVAFESALPAGTAGTYDGTLAHALVPRLEAEIDTGVLDLRTTDAALAERVLAMAAAGGAPPAASARALDVEDGDPVPYLDAVASAVGRIRAGELEKVILSRRVEVPFALDFPATYLTGRRANTPARSFLLDLPGLRAAGFSPETVAEVTADGWVTSQPLAGTRARRPDRQADERNRAELLTDPKEIYEHAISVKLADTELRGLCAPGTVTVSEFMALKERGSVHHLGSRVHGRLRADRTMWDALAALFPAVTASGVPKRPAFDVIAACEPGPRGLYAGAGVDEDLVAGVQVTELVEGREVG</sequence>
<evidence type="ECO:0000259" key="5">
    <source>
        <dbReference type="Pfam" id="PF00425"/>
    </source>
</evidence>
<accession>A0ABV5YX61</accession>
<dbReference type="InterPro" id="IPR005801">
    <property type="entry name" value="ADC_synthase"/>
</dbReference>
<dbReference type="Pfam" id="PF00425">
    <property type="entry name" value="Chorismate_bind"/>
    <property type="match status" value="1"/>
</dbReference>
<organism evidence="6 7">
    <name type="scientific">Actinoallomurus acaciae</name>
    <dbReference type="NCBI Taxonomy" id="502577"/>
    <lineage>
        <taxon>Bacteria</taxon>
        <taxon>Bacillati</taxon>
        <taxon>Actinomycetota</taxon>
        <taxon>Actinomycetes</taxon>
        <taxon>Streptosporangiales</taxon>
        <taxon>Thermomonosporaceae</taxon>
        <taxon>Actinoallomurus</taxon>
    </lineage>
</organism>
<keyword evidence="7" id="KW-1185">Reference proteome</keyword>
<dbReference type="EC" id="4.2.99.21" evidence="6"/>
<feature type="domain" description="Chorismate-utilising enzyme C-terminal" evidence="5">
    <location>
        <begin position="187"/>
        <end position="388"/>
    </location>
</feature>
<dbReference type="InterPro" id="IPR019996">
    <property type="entry name" value="Salicylate_synthase"/>
</dbReference>
<reference evidence="6 7" key="1">
    <citation type="submission" date="2024-09" db="EMBL/GenBank/DDBJ databases">
        <authorList>
            <person name="Sun Q."/>
            <person name="Mori K."/>
        </authorList>
    </citation>
    <scope>NUCLEOTIDE SEQUENCE [LARGE SCALE GENOMIC DNA]</scope>
    <source>
        <strain evidence="6 7">TBRC 0563</strain>
    </source>
</reference>
<dbReference type="InterPro" id="IPR019999">
    <property type="entry name" value="Anth_synth_I-like"/>
</dbReference>
<dbReference type="Gene3D" id="3.60.120.10">
    <property type="entry name" value="Anthranilate synthase"/>
    <property type="match status" value="1"/>
</dbReference>
<protein>
    <submittedName>
        <fullName evidence="6">Salicylate synthase</fullName>
        <ecNumber evidence="6">4.2.99.21</ecNumber>
    </submittedName>
</protein>
<evidence type="ECO:0000256" key="2">
    <source>
        <dbReference type="ARBA" id="ARBA00022723"/>
    </source>
</evidence>
<dbReference type="InterPro" id="IPR015890">
    <property type="entry name" value="Chorismate_C"/>
</dbReference>
<evidence type="ECO:0000256" key="4">
    <source>
        <dbReference type="ARBA" id="ARBA00023239"/>
    </source>
</evidence>
<dbReference type="SUPFAM" id="SSF56322">
    <property type="entry name" value="ADC synthase"/>
    <property type="match status" value="1"/>
</dbReference>
<evidence type="ECO:0000313" key="7">
    <source>
        <dbReference type="Proteomes" id="UP001589627"/>
    </source>
</evidence>
<dbReference type="Proteomes" id="UP001589627">
    <property type="component" value="Unassembled WGS sequence"/>
</dbReference>
<evidence type="ECO:0000256" key="1">
    <source>
        <dbReference type="ARBA" id="ARBA00001946"/>
    </source>
</evidence>
<dbReference type="PANTHER" id="PTHR11236:SF48">
    <property type="entry name" value="ISOCHORISMATE SYNTHASE MENF"/>
    <property type="match status" value="1"/>
</dbReference>
<evidence type="ECO:0000313" key="6">
    <source>
        <dbReference type="EMBL" id="MFB9839283.1"/>
    </source>
</evidence>
<dbReference type="NCBIfam" id="TIGR03494">
    <property type="entry name" value="salicyl_syn"/>
    <property type="match status" value="1"/>
</dbReference>
<name>A0ABV5YX61_9ACTN</name>
<dbReference type="GO" id="GO:0043904">
    <property type="term" value="F:isochorismate pyruvate lyase activity"/>
    <property type="evidence" value="ECO:0007669"/>
    <property type="project" value="UniProtKB-EC"/>
</dbReference>
<keyword evidence="4 6" id="KW-0456">Lyase</keyword>
<keyword evidence="2" id="KW-0479">Metal-binding</keyword>
<proteinExistence type="predicted"/>
<evidence type="ECO:0000256" key="3">
    <source>
        <dbReference type="ARBA" id="ARBA00022842"/>
    </source>
</evidence>
<dbReference type="PANTHER" id="PTHR11236">
    <property type="entry name" value="AMINOBENZOATE/ANTHRANILATE SYNTHASE"/>
    <property type="match status" value="1"/>
</dbReference>
<dbReference type="RefSeq" id="WP_378212364.1">
    <property type="nucleotide sequence ID" value="NZ_JBHLZP010000678.1"/>
</dbReference>
<comment type="cofactor">
    <cofactor evidence="1">
        <name>Mg(2+)</name>
        <dbReference type="ChEBI" id="CHEBI:18420"/>
    </cofactor>
</comment>
<feature type="non-terminal residue" evidence="6">
    <location>
        <position position="410"/>
    </location>
</feature>
<dbReference type="EMBL" id="JBHLZP010000678">
    <property type="protein sequence ID" value="MFB9839283.1"/>
    <property type="molecule type" value="Genomic_DNA"/>
</dbReference>
<comment type="caution">
    <text evidence="6">The sequence shown here is derived from an EMBL/GenBank/DDBJ whole genome shotgun (WGS) entry which is preliminary data.</text>
</comment>
<gene>
    <name evidence="6" type="ORF">ACFFNX_44785</name>
</gene>